<dbReference type="EMBL" id="CAKKLH010000220">
    <property type="protein sequence ID" value="CAH0106121.1"/>
    <property type="molecule type" value="Genomic_DNA"/>
</dbReference>
<keyword evidence="3" id="KW-1185">Reference proteome</keyword>
<evidence type="ECO:0000256" key="1">
    <source>
        <dbReference type="SAM" id="MobiDB-lite"/>
    </source>
</evidence>
<proteinExistence type="predicted"/>
<reference evidence="2" key="1">
    <citation type="submission" date="2021-11" db="EMBL/GenBank/DDBJ databases">
        <authorList>
            <person name="Schell T."/>
        </authorList>
    </citation>
    <scope>NUCLEOTIDE SEQUENCE</scope>
    <source>
        <strain evidence="2">M5</strain>
    </source>
</reference>
<accession>A0A8J2RMT8</accession>
<gene>
    <name evidence="2" type="ORF">DGAL_LOCUS9271</name>
</gene>
<evidence type="ECO:0000313" key="3">
    <source>
        <dbReference type="Proteomes" id="UP000789390"/>
    </source>
</evidence>
<feature type="compositionally biased region" description="Acidic residues" evidence="1">
    <location>
        <begin position="304"/>
        <end position="332"/>
    </location>
</feature>
<protein>
    <submittedName>
        <fullName evidence="2">Uncharacterized protein</fullName>
    </submittedName>
</protein>
<feature type="region of interest" description="Disordered" evidence="1">
    <location>
        <begin position="300"/>
        <end position="352"/>
    </location>
</feature>
<evidence type="ECO:0000313" key="2">
    <source>
        <dbReference type="EMBL" id="CAH0106121.1"/>
    </source>
</evidence>
<dbReference type="OrthoDB" id="5971311at2759"/>
<organism evidence="2 3">
    <name type="scientific">Daphnia galeata</name>
    <dbReference type="NCBI Taxonomy" id="27404"/>
    <lineage>
        <taxon>Eukaryota</taxon>
        <taxon>Metazoa</taxon>
        <taxon>Ecdysozoa</taxon>
        <taxon>Arthropoda</taxon>
        <taxon>Crustacea</taxon>
        <taxon>Branchiopoda</taxon>
        <taxon>Diplostraca</taxon>
        <taxon>Cladocera</taxon>
        <taxon>Anomopoda</taxon>
        <taxon>Daphniidae</taxon>
        <taxon>Daphnia</taxon>
    </lineage>
</organism>
<feature type="compositionally biased region" description="Acidic residues" evidence="1">
    <location>
        <begin position="343"/>
        <end position="352"/>
    </location>
</feature>
<dbReference type="Proteomes" id="UP000789390">
    <property type="component" value="Unassembled WGS sequence"/>
</dbReference>
<sequence>MKAIKKIDIAEAVLPPRERLLDFAAVTMLVDEIFLPSIQLQDIGNINIPLSLPDAEKIKVFSRKQQLVAGASTNINSPSSREHSFEIDSSKFLLSINTEISSLVIKQLGLPVTKTMKIEAYLDKLILHEVDGQYTHTADLDKEFGTFGTAILHLPVAGGHEGGNILMRYKGEQVSCDDCDKLFLSSFYNSCEFIMNPVTRGLKLTLLFNLVWTNANISIPADFPSFLTSKKKLESALIPWIANQNEDVFLVQHHPLRKGNTNIKMPINTFIEEKTIFSSNAASSTGLPSIIVLNESSDSRCSMNDEESSYSDDDCSLIEEDDTDQPDSDIDDTFNYGESDEKGSDDDYPEENNDFHCNLKNPTTKCQEKDVLFFVLEGKYCDKNLKFHHLHGKDRILADLLRCCPYIDVHLAKVTHTHTKQGKLNADRSETSKIKEIQLTSTMISTWIDSDGTIKDLNIDELDWKEKCVGPIRNLLEHKGITPDVEYKFNKFISAHTSYGESGGYCRKDRAKILQKLYFHTILVMWPKHRSVEIYCRYGLGMLLNNLESPLTSAPGWQASAQQQLTHDLHQAVEYCCTYPQRIWTQPAFKNGELTLRFLRLCSALRARQEGLKILKILGSEFDTEAKDSKFKTFEGIQNEQVAQEVVKFVCWSDCVDFIEGLITADRIGKQFVPIVKLIQFFLDVKCIKGAMLVGDCLASSIVNLDQHGAAHLEESDVTLYMDSIVSLELCPEASCQERVASMVSLFPKLHLVVQCRLILQLEAQGSSRFMGIASCQFVFFQICQIFQSSKISDVPFPSAVGLLNCFIRLGNSEWLKSLISKMTSVPVQRNLMENKSFFLEHLLLDRTFWYSTSSSDLGKTAIMSVVDVYSTLLLKQLSTLKQETSFFFYKVNDQGNDYLLTSLTNVYLRTMMRMERNPKLPDPQRIPCISSKLSQLSFEHLSTILNVFQSSNSQNFNKHPCYSVMMGEICKHLISKMKQNVMQSRKEVLHMVCCIIGFLEKSLVQSLIKEVCAIEAAGSWSPDSKYQFFNDLISSFDTWGKLESTSQLNILNTCAALIESWVTEAYQTLHPKLQIRQNQKSIFDLCVRLFFLIEKHRFDPNQKNINRRIFQIYLEKLPLIHLKDFLLDLHISLVTTKPCIKKFPICLDFFSELCRHFVDQQFLSIRNSEEDYCKIMNCLLWIDDAHSWRSFADRICSSVFITDGNHQPFQRIFLDNGIQNAIVDSSFSYDAFRRIADYWVSKWKLVKEPSFTWCMPNAIVPNHPIVEQFLKSSQTTLNYKIKGCRIFAKFKDELDEYGPSSGFSVKKLEWNSENKMCRLEKTRDHHERVTEPYRKLTMEMENVLKLRQSLSRRRAAAKLTEKRHLESVPSSTTSGEVLILSPPKRAKVLELTID</sequence>
<comment type="caution">
    <text evidence="2">The sequence shown here is derived from an EMBL/GenBank/DDBJ whole genome shotgun (WGS) entry which is preliminary data.</text>
</comment>
<dbReference type="PANTHER" id="PTHR33099:SF7">
    <property type="entry name" value="MYND-TYPE DOMAIN-CONTAINING PROTEIN"/>
    <property type="match status" value="1"/>
</dbReference>
<name>A0A8J2RMT8_9CRUS</name>
<dbReference type="PANTHER" id="PTHR33099">
    <property type="entry name" value="FE2OG DIOXYGENASE DOMAIN-CONTAINING PROTEIN"/>
    <property type="match status" value="1"/>
</dbReference>